<evidence type="ECO:0000313" key="2">
    <source>
        <dbReference type="Proteomes" id="UP001056120"/>
    </source>
</evidence>
<proteinExistence type="predicted"/>
<reference evidence="1 2" key="2">
    <citation type="journal article" date="2022" name="Mol. Ecol. Resour.">
        <title>The genomes of chicory, endive, great burdock and yacon provide insights into Asteraceae paleo-polyploidization history and plant inulin production.</title>
        <authorList>
            <person name="Fan W."/>
            <person name="Wang S."/>
            <person name="Wang H."/>
            <person name="Wang A."/>
            <person name="Jiang F."/>
            <person name="Liu H."/>
            <person name="Zhao H."/>
            <person name="Xu D."/>
            <person name="Zhang Y."/>
        </authorList>
    </citation>
    <scope>NUCLEOTIDE SEQUENCE [LARGE SCALE GENOMIC DNA]</scope>
    <source>
        <strain evidence="2">cv. Yunnan</strain>
        <tissue evidence="1">Leaves</tissue>
    </source>
</reference>
<sequence>MHTSSWLEVLVIGVLHRPPIISGLKKAVFKLVTLITHYPVVKLNESGPHYFISGLVENCKNNEKIVIVVMADRSNRHQSPPSSPPSPAPAGEESPSPPPAPATEDNSPTPTPNAASSIATSFVYSIVAFAGSSFLSVI</sequence>
<reference evidence="2" key="1">
    <citation type="journal article" date="2022" name="Mol. Ecol. Resour.">
        <title>The genomes of chicory, endive, great burdock and yacon provide insights into Asteraceae palaeo-polyploidization history and plant inulin production.</title>
        <authorList>
            <person name="Fan W."/>
            <person name="Wang S."/>
            <person name="Wang H."/>
            <person name="Wang A."/>
            <person name="Jiang F."/>
            <person name="Liu H."/>
            <person name="Zhao H."/>
            <person name="Xu D."/>
            <person name="Zhang Y."/>
        </authorList>
    </citation>
    <scope>NUCLEOTIDE SEQUENCE [LARGE SCALE GENOMIC DNA]</scope>
    <source>
        <strain evidence="2">cv. Yunnan</strain>
    </source>
</reference>
<dbReference type="EMBL" id="CM042046">
    <property type="protein sequence ID" value="KAI3675583.1"/>
    <property type="molecule type" value="Genomic_DNA"/>
</dbReference>
<gene>
    <name evidence="1" type="ORF">L1987_85173</name>
</gene>
<keyword evidence="2" id="KW-1185">Reference proteome</keyword>
<dbReference type="Proteomes" id="UP001056120">
    <property type="component" value="Linkage Group LG29"/>
</dbReference>
<protein>
    <submittedName>
        <fullName evidence="1">Uncharacterized protein</fullName>
    </submittedName>
</protein>
<accession>A0ACB8XWG1</accession>
<organism evidence="1 2">
    <name type="scientific">Smallanthus sonchifolius</name>
    <dbReference type="NCBI Taxonomy" id="185202"/>
    <lineage>
        <taxon>Eukaryota</taxon>
        <taxon>Viridiplantae</taxon>
        <taxon>Streptophyta</taxon>
        <taxon>Embryophyta</taxon>
        <taxon>Tracheophyta</taxon>
        <taxon>Spermatophyta</taxon>
        <taxon>Magnoliopsida</taxon>
        <taxon>eudicotyledons</taxon>
        <taxon>Gunneridae</taxon>
        <taxon>Pentapetalae</taxon>
        <taxon>asterids</taxon>
        <taxon>campanulids</taxon>
        <taxon>Asterales</taxon>
        <taxon>Asteraceae</taxon>
        <taxon>Asteroideae</taxon>
        <taxon>Heliantheae alliance</taxon>
        <taxon>Millerieae</taxon>
        <taxon>Smallanthus</taxon>
    </lineage>
</organism>
<evidence type="ECO:0000313" key="1">
    <source>
        <dbReference type="EMBL" id="KAI3675583.1"/>
    </source>
</evidence>
<comment type="caution">
    <text evidence="1">The sequence shown here is derived from an EMBL/GenBank/DDBJ whole genome shotgun (WGS) entry which is preliminary data.</text>
</comment>
<name>A0ACB8XWG1_9ASTR</name>